<evidence type="ECO:0000313" key="2">
    <source>
        <dbReference type="Proteomes" id="UP000005466"/>
    </source>
</evidence>
<sequence length="50" mass="5597">MRNSCDTPPRSTLVDKDEARPSCETARYRYGVEFHMSLSSGLIAAVSFPF</sequence>
<dbReference type="EMBL" id="ADWY01000491">
    <property type="protein sequence ID" value="EGH11718.1"/>
    <property type="molecule type" value="Genomic_DNA"/>
</dbReference>
<protein>
    <submittedName>
        <fullName evidence="1">Uncharacterized protein</fullName>
    </submittedName>
</protein>
<dbReference type="HOGENOM" id="CLU_3129061_0_0_6"/>
<organism evidence="1 2">
    <name type="scientific">Pseudomonas savastanoi pv. glycinea str. race 4</name>
    <dbReference type="NCBI Taxonomy" id="875330"/>
    <lineage>
        <taxon>Bacteria</taxon>
        <taxon>Pseudomonadati</taxon>
        <taxon>Pseudomonadota</taxon>
        <taxon>Gammaproteobacteria</taxon>
        <taxon>Pseudomonadales</taxon>
        <taxon>Pseudomonadaceae</taxon>
        <taxon>Pseudomonas</taxon>
    </lineage>
</organism>
<evidence type="ECO:0000313" key="1">
    <source>
        <dbReference type="EMBL" id="EGH11718.1"/>
    </source>
</evidence>
<gene>
    <name evidence="1" type="ORF">Pgy4_11287</name>
</gene>
<accession>F3C3T7</accession>
<reference evidence="1 2" key="1">
    <citation type="journal article" date="2011" name="PLoS Pathog.">
        <title>Dynamic evolution of pathogenicity revealed by sequencing and comparative genomics of 19 Pseudomonas syringae isolates.</title>
        <authorList>
            <person name="Baltrus D.A."/>
            <person name="Nishimura M.T."/>
            <person name="Romanchuk A."/>
            <person name="Chang J.H."/>
            <person name="Mukhtar M.S."/>
            <person name="Cherkis K."/>
            <person name="Roach J."/>
            <person name="Grant S.R."/>
            <person name="Jones C.D."/>
            <person name="Dangl J.L."/>
        </authorList>
    </citation>
    <scope>NUCLEOTIDE SEQUENCE [LARGE SCALE GENOMIC DNA]</scope>
    <source>
        <strain evidence="2">race 4</strain>
    </source>
</reference>
<name>F3C3T7_PSESG</name>
<proteinExistence type="predicted"/>
<feature type="non-terminal residue" evidence="1">
    <location>
        <position position="50"/>
    </location>
</feature>
<dbReference type="AlphaFoldDB" id="F3C3T7"/>
<dbReference type="Proteomes" id="UP000005466">
    <property type="component" value="Unassembled WGS sequence"/>
</dbReference>
<comment type="caution">
    <text evidence="1">The sequence shown here is derived from an EMBL/GenBank/DDBJ whole genome shotgun (WGS) entry which is preliminary data.</text>
</comment>